<evidence type="ECO:0000256" key="1">
    <source>
        <dbReference type="SAM" id="Coils"/>
    </source>
</evidence>
<feature type="coiled-coil region" evidence="1">
    <location>
        <begin position="603"/>
        <end position="630"/>
    </location>
</feature>
<name>A0A418W036_9PROT</name>
<evidence type="ECO:0008006" key="6">
    <source>
        <dbReference type="Google" id="ProtNLM"/>
    </source>
</evidence>
<accession>A0A418W036</accession>
<organism evidence="4 5">
    <name type="scientific">Azospirillum cavernae</name>
    <dbReference type="NCBI Taxonomy" id="2320860"/>
    <lineage>
        <taxon>Bacteria</taxon>
        <taxon>Pseudomonadati</taxon>
        <taxon>Pseudomonadota</taxon>
        <taxon>Alphaproteobacteria</taxon>
        <taxon>Rhodospirillales</taxon>
        <taxon>Azospirillaceae</taxon>
        <taxon>Azospirillum</taxon>
    </lineage>
</organism>
<evidence type="ECO:0000313" key="5">
    <source>
        <dbReference type="Proteomes" id="UP000283458"/>
    </source>
</evidence>
<feature type="chain" id="PRO_5019180174" description="DUF4139 domain-containing protein" evidence="3">
    <location>
        <begin position="22"/>
        <end position="699"/>
    </location>
</feature>
<proteinExistence type="predicted"/>
<comment type="caution">
    <text evidence="4">The sequence shown here is derived from an EMBL/GenBank/DDBJ whole genome shotgun (WGS) entry which is preliminary data.</text>
</comment>
<keyword evidence="5" id="KW-1185">Reference proteome</keyword>
<keyword evidence="1" id="KW-0175">Coiled coil</keyword>
<evidence type="ECO:0000256" key="3">
    <source>
        <dbReference type="SAM" id="SignalP"/>
    </source>
</evidence>
<dbReference type="OrthoDB" id="580912at2"/>
<sequence>MNRPTLLAAAAALLTVTPAMAQDAMPQSALVLKRVTLSTGGVGSFEYEARVTGDATLSLEVRRDQVDDVLKSIVVYDDQGGVGTIGLPGAEPLDTAFRELPFTSGDLGSPAALLTALKGAEVETDGARALTGRVLSVTEDIVQTANGAGTTTRHRVSLMTADGIRQLILEDADGLRFTDPRVRAQVDAALSAIADNARRERRRLSVRSLGNGAKAERTVRVAFVAATPLWKATYRLSLPAAGSATSATSGQPGVGALQGWAILENLSGEDWRDVDLSVVSGNPVTLRQALYTPYFVERPEVPVEVLGRVLPTSDEGGVALAQTRGMAEAAPLRAAAMAPAAMAAPMAKSAPYADAAPPPPAPAPQAAAVHSAEASAADTSTQVLFRYPQPVSLVNGGTLMMPIIARALPTERIALYQPNTQPRHPLAALRLRNDSGTALPPGLLTFYETVNNAPTHVGDARMATLPVGESRLLSFAVDQAVTIDRAEQPSRRLTRASIADGALLLTVSDRQTTTYTVAGARDGDRNLVIEHPRRPGWTLVEPKETTVEATANAYRLALPVPAGKTVTLTASLERPRQERILLTDLSADQLTIQAASQELPAALRDALLKLASLRAAVAEKERRIADIERDQQERVAEQERLRANLTALPVGSDLHKRTLAKMGDAETRLDALSRDLTAARAEAETARASLRERIRGLTL</sequence>
<dbReference type="Proteomes" id="UP000283458">
    <property type="component" value="Unassembled WGS sequence"/>
</dbReference>
<reference evidence="4 5" key="1">
    <citation type="submission" date="2018-09" db="EMBL/GenBank/DDBJ databases">
        <authorList>
            <person name="Zhu H."/>
        </authorList>
    </citation>
    <scope>NUCLEOTIDE SEQUENCE [LARGE SCALE GENOMIC DNA]</scope>
    <source>
        <strain evidence="4 5">K2W22B-5</strain>
    </source>
</reference>
<protein>
    <recommendedName>
        <fullName evidence="6">DUF4139 domain-containing protein</fullName>
    </recommendedName>
</protein>
<feature type="compositionally biased region" description="Low complexity" evidence="2">
    <location>
        <begin position="364"/>
        <end position="373"/>
    </location>
</feature>
<dbReference type="EMBL" id="QYUL01000001">
    <property type="protein sequence ID" value="RJF83339.1"/>
    <property type="molecule type" value="Genomic_DNA"/>
</dbReference>
<evidence type="ECO:0000256" key="2">
    <source>
        <dbReference type="SAM" id="MobiDB-lite"/>
    </source>
</evidence>
<feature type="coiled-coil region" evidence="1">
    <location>
        <begin position="662"/>
        <end position="693"/>
    </location>
</feature>
<feature type="signal peptide" evidence="3">
    <location>
        <begin position="1"/>
        <end position="21"/>
    </location>
</feature>
<dbReference type="AlphaFoldDB" id="A0A418W036"/>
<dbReference type="RefSeq" id="WP_119828979.1">
    <property type="nucleotide sequence ID" value="NZ_QYUL01000001.1"/>
</dbReference>
<gene>
    <name evidence="4" type="ORF">D3877_01215</name>
</gene>
<keyword evidence="3" id="KW-0732">Signal</keyword>
<feature type="region of interest" description="Disordered" evidence="2">
    <location>
        <begin position="350"/>
        <end position="373"/>
    </location>
</feature>
<evidence type="ECO:0000313" key="4">
    <source>
        <dbReference type="EMBL" id="RJF83339.1"/>
    </source>
</evidence>